<gene>
    <name evidence="2" type="ORF">HFQ381_LOCUS28655</name>
    <name evidence="1" type="ORF">LUA448_LOCUS6768</name>
</gene>
<dbReference type="EMBL" id="CAJNYD010000658">
    <property type="protein sequence ID" value="CAF3284599.1"/>
    <property type="molecule type" value="Genomic_DNA"/>
</dbReference>
<evidence type="ECO:0000313" key="2">
    <source>
        <dbReference type="EMBL" id="CAF4513743.1"/>
    </source>
</evidence>
<proteinExistence type="predicted"/>
<dbReference type="Proteomes" id="UP000663851">
    <property type="component" value="Unassembled WGS sequence"/>
</dbReference>
<reference evidence="1" key="1">
    <citation type="submission" date="2021-02" db="EMBL/GenBank/DDBJ databases">
        <authorList>
            <person name="Nowell W R."/>
        </authorList>
    </citation>
    <scope>NUCLEOTIDE SEQUENCE</scope>
</reference>
<dbReference type="EMBL" id="CAJOBO010004161">
    <property type="protein sequence ID" value="CAF4513743.1"/>
    <property type="molecule type" value="Genomic_DNA"/>
</dbReference>
<sequence length="304" mass="35334">MLWDDVIEERSERERALSGIFYCLNQFKARKGKHIADINILQTAFCVNSKNRLYWFKQENAKSKDVNFFRNLFDISNSLDDFIWSLDCIRGFSDFIDEYKEELSRSKYAYLIGLSSKGKIKNPITMATYESFNKIHSTTKQDLYNYIHNRNQSGFKELDIYNGVDVDPIAISLNVVDEVLGGIFSQQTKRITINSTGGIYNYLKRHEHGKKNSLIDSDVSVVKNFIKVKTKEVYSQNMINMDEILKKSGFPYSDDLSEYKRFLAINCPILYIPKFEDTDGGYKKIDKEYFTVAMSDILEINLPT</sequence>
<comment type="caution">
    <text evidence="1">The sequence shown here is derived from an EMBL/GenBank/DDBJ whole genome shotgun (WGS) entry which is preliminary data.</text>
</comment>
<protein>
    <submittedName>
        <fullName evidence="1">Uncharacterized protein</fullName>
    </submittedName>
</protein>
<accession>A0A817SA02</accession>
<evidence type="ECO:0000313" key="1">
    <source>
        <dbReference type="EMBL" id="CAF3284599.1"/>
    </source>
</evidence>
<evidence type="ECO:0000313" key="3">
    <source>
        <dbReference type="Proteomes" id="UP000663833"/>
    </source>
</evidence>
<organism evidence="1 3">
    <name type="scientific">Rotaria socialis</name>
    <dbReference type="NCBI Taxonomy" id="392032"/>
    <lineage>
        <taxon>Eukaryota</taxon>
        <taxon>Metazoa</taxon>
        <taxon>Spiralia</taxon>
        <taxon>Gnathifera</taxon>
        <taxon>Rotifera</taxon>
        <taxon>Eurotatoria</taxon>
        <taxon>Bdelloidea</taxon>
        <taxon>Philodinida</taxon>
        <taxon>Philodinidae</taxon>
        <taxon>Rotaria</taxon>
    </lineage>
</organism>
<name>A0A817SA02_9BILA</name>
<dbReference type="Proteomes" id="UP000663833">
    <property type="component" value="Unassembled WGS sequence"/>
</dbReference>
<dbReference type="AlphaFoldDB" id="A0A817SA02"/>